<sequence length="19" mass="2080">MDPTVTEAILTSLTLTNLF</sequence>
<name>A0A2P2NFE1_RHIMU</name>
<dbReference type="EMBL" id="GGEC01060723">
    <property type="protein sequence ID" value="MBX41207.1"/>
    <property type="molecule type" value="Transcribed_RNA"/>
</dbReference>
<organism evidence="1">
    <name type="scientific">Rhizophora mucronata</name>
    <name type="common">Asiatic mangrove</name>
    <dbReference type="NCBI Taxonomy" id="61149"/>
    <lineage>
        <taxon>Eukaryota</taxon>
        <taxon>Viridiplantae</taxon>
        <taxon>Streptophyta</taxon>
        <taxon>Embryophyta</taxon>
        <taxon>Tracheophyta</taxon>
        <taxon>Spermatophyta</taxon>
        <taxon>Magnoliopsida</taxon>
        <taxon>eudicotyledons</taxon>
        <taxon>Gunneridae</taxon>
        <taxon>Pentapetalae</taxon>
        <taxon>rosids</taxon>
        <taxon>fabids</taxon>
        <taxon>Malpighiales</taxon>
        <taxon>Rhizophoraceae</taxon>
        <taxon>Rhizophora</taxon>
    </lineage>
</organism>
<protein>
    <submittedName>
        <fullName evidence="1">Uncharacterized protein</fullName>
    </submittedName>
</protein>
<accession>A0A2P2NFE1</accession>
<proteinExistence type="predicted"/>
<dbReference type="AlphaFoldDB" id="A0A2P2NFE1"/>
<evidence type="ECO:0000313" key="1">
    <source>
        <dbReference type="EMBL" id="MBX41207.1"/>
    </source>
</evidence>
<reference evidence="1" key="1">
    <citation type="submission" date="2018-02" db="EMBL/GenBank/DDBJ databases">
        <title>Rhizophora mucronata_Transcriptome.</title>
        <authorList>
            <person name="Meera S.P."/>
            <person name="Sreeshan A."/>
            <person name="Augustine A."/>
        </authorList>
    </citation>
    <scope>NUCLEOTIDE SEQUENCE</scope>
    <source>
        <tissue evidence="1">Leaf</tissue>
    </source>
</reference>